<name>A0A5N3PH60_9HYPH</name>
<evidence type="ECO:0000313" key="1">
    <source>
        <dbReference type="EMBL" id="KAB0269071.1"/>
    </source>
</evidence>
<organism evidence="1 2">
    <name type="scientific">Microvirga brassicacearum</name>
    <dbReference type="NCBI Taxonomy" id="2580413"/>
    <lineage>
        <taxon>Bacteria</taxon>
        <taxon>Pseudomonadati</taxon>
        <taxon>Pseudomonadota</taxon>
        <taxon>Alphaproteobacteria</taxon>
        <taxon>Hyphomicrobiales</taxon>
        <taxon>Methylobacteriaceae</taxon>
        <taxon>Microvirga</taxon>
    </lineage>
</organism>
<dbReference type="AlphaFoldDB" id="A0A5N3PH60"/>
<dbReference type="PANTHER" id="PTHR35861">
    <property type="match status" value="1"/>
</dbReference>
<reference evidence="1 2" key="1">
    <citation type="journal article" date="2019" name="Microorganisms">
        <title>Genome Insights into the Novel Species Microvirga brassicacearum, a Rapeseed Endophyte with Biotechnological Potential.</title>
        <authorList>
            <person name="Jimenez-Gomez A."/>
            <person name="Saati-Santamaria Z."/>
            <person name="Igual J.M."/>
            <person name="Rivas R."/>
            <person name="Mateos P.F."/>
            <person name="Garcia-Fraile P."/>
        </authorList>
    </citation>
    <scope>NUCLEOTIDE SEQUENCE [LARGE SCALE GENOMIC DNA]</scope>
    <source>
        <strain evidence="1 2">CDVBN77</strain>
    </source>
</reference>
<dbReference type="RefSeq" id="WP_150942128.1">
    <property type="nucleotide sequence ID" value="NZ_VCMV01000003.1"/>
</dbReference>
<gene>
    <name evidence="1" type="ORF">FEZ63_02890</name>
</gene>
<dbReference type="Proteomes" id="UP000325684">
    <property type="component" value="Unassembled WGS sequence"/>
</dbReference>
<dbReference type="OrthoDB" id="9767864at2"/>
<accession>A0A5N3PH60</accession>
<evidence type="ECO:0000313" key="2">
    <source>
        <dbReference type="Proteomes" id="UP000325684"/>
    </source>
</evidence>
<comment type="caution">
    <text evidence="1">The sequence shown here is derived from an EMBL/GenBank/DDBJ whole genome shotgun (WGS) entry which is preliminary data.</text>
</comment>
<proteinExistence type="predicted"/>
<dbReference type="PANTHER" id="PTHR35861:SF1">
    <property type="entry name" value="PHAGE TAIL SHEATH PROTEIN"/>
    <property type="match status" value="1"/>
</dbReference>
<sequence length="498" mass="51582">MALVVGIKHVRDEIETLPAFGAEMSVAGLLVTAPAADAGIFPLNTAVFINSSDAAMVTALGATGTAADAVAGISAQLGDDQVAAKIVIVRVTEGSTPAETIANMVGSEAAGTGMWAFLDAPNDLSVTPRLIAAPGFTAQMALDGILSIPVTTPGTGYTTAPTVAITGGGGTGATATAQVSGGAITGFTVTNPGSGYTTAPTITLTPVGGGSGGAAGVAVRGNVANGLIAGIPTVLNRLNAGFIPDGPSSTREAWLAWRETIQSNRIFHPTVQDVKVLDATGAAVTRPASPRMIGQYIRRDFETDGVPARGIANQPIYGIVGVSRPVAFNLTDDATEGQELLAFNAGIIVKGETGVENAIASGGFVFWGTDTLSEDPLWMFAHVVRLRDYIELTQVQTLRYYLGRYNINVATVNAILNTMTTGLERLTARGYVLDFRVGFEPDKNSPEELRLGNLQVMFRAEEAPVLRKITISSRRYRAALDTLVQSVATSLSTIGTAA</sequence>
<dbReference type="EMBL" id="VCMV01000003">
    <property type="protein sequence ID" value="KAB0269071.1"/>
    <property type="molecule type" value="Genomic_DNA"/>
</dbReference>
<keyword evidence="2" id="KW-1185">Reference proteome</keyword>
<dbReference type="InterPro" id="IPR052042">
    <property type="entry name" value="Tail_sheath_structural"/>
</dbReference>
<protein>
    <submittedName>
        <fullName evidence="1">Phage tail protein</fullName>
    </submittedName>
</protein>